<dbReference type="EMBL" id="SLZV01000017">
    <property type="protein sequence ID" value="TCS66785.1"/>
    <property type="molecule type" value="Genomic_DNA"/>
</dbReference>
<dbReference type="RefSeq" id="WP_116441484.1">
    <property type="nucleotide sequence ID" value="NZ_BHEO01000005.1"/>
</dbReference>
<dbReference type="Proteomes" id="UP000702954">
    <property type="component" value="Unassembled WGS sequence"/>
</dbReference>
<evidence type="ECO:0000313" key="4">
    <source>
        <dbReference type="Proteomes" id="UP000702954"/>
    </source>
</evidence>
<reference evidence="2 3" key="2">
    <citation type="submission" date="2019-03" db="EMBL/GenBank/DDBJ databases">
        <title>Genomic Encyclopedia of Type Strains, Phase IV (KMG-IV): sequencing the most valuable type-strain genomes for metagenomic binning, comparative biology and taxonomic classification.</title>
        <authorList>
            <person name="Goeker M."/>
        </authorList>
    </citation>
    <scope>NUCLEOTIDE SEQUENCE [LARGE SCALE GENOMIC DNA]</scope>
    <source>
        <strain evidence="2 3">DSM 103426</strain>
    </source>
</reference>
<protein>
    <submittedName>
        <fullName evidence="2">Uncharacterized protein</fullName>
    </submittedName>
</protein>
<gene>
    <name evidence="2" type="ORF">EDD74_11742</name>
    <name evidence="1" type="ORF">FAEUMB_12330</name>
</gene>
<evidence type="ECO:0000313" key="3">
    <source>
        <dbReference type="Proteomes" id="UP000294613"/>
    </source>
</evidence>
<evidence type="ECO:0000313" key="1">
    <source>
        <dbReference type="EMBL" id="GBU04692.1"/>
    </source>
</evidence>
<keyword evidence="4" id="KW-1185">Reference proteome</keyword>
<dbReference type="EMBL" id="BHEO01000005">
    <property type="protein sequence ID" value="GBU04692.1"/>
    <property type="molecule type" value="Genomic_DNA"/>
</dbReference>
<comment type="caution">
    <text evidence="2">The sequence shown here is derived from an EMBL/GenBank/DDBJ whole genome shotgun (WGS) entry which is preliminary data.</text>
</comment>
<proteinExistence type="predicted"/>
<name>A0A4R3JNE4_9FIRM</name>
<reference evidence="1 4" key="1">
    <citation type="journal article" date="2018" name="Int. J. Syst. Evol. Microbiol.">
        <title>Draft Genome Sequence of Faecalimonas umbilicata JCM 30896T, an Acetate-Producing Bacterium Isolated from Human Feces.</title>
        <authorList>
            <person name="Sakamoto M."/>
            <person name="Ikeyama N."/>
            <person name="Yuki M."/>
            <person name="Ohkuma M."/>
        </authorList>
    </citation>
    <scope>NUCLEOTIDE SEQUENCE [LARGE SCALE GENOMIC DNA]</scope>
    <source>
        <strain evidence="1 4">EGH7</strain>
    </source>
</reference>
<organism evidence="2 3">
    <name type="scientific">Faecalimonas umbilicata</name>
    <dbReference type="NCBI Taxonomy" id="1912855"/>
    <lineage>
        <taxon>Bacteria</taxon>
        <taxon>Bacillati</taxon>
        <taxon>Bacillota</taxon>
        <taxon>Clostridia</taxon>
        <taxon>Lachnospirales</taxon>
        <taxon>Lachnospiraceae</taxon>
        <taxon>Faecalimonas</taxon>
    </lineage>
</organism>
<evidence type="ECO:0000313" key="2">
    <source>
        <dbReference type="EMBL" id="TCS66785.1"/>
    </source>
</evidence>
<accession>A0A4R3JNE4</accession>
<sequence length="171" mass="19103">MSSEIKENVVAENELKEGAKVFETVWLRPKKIENSNIEVTLRMKINKKWGGWKLKDEVVESVGLEVGDTINTEVSILCGPGLIADSGDTDLFASGKGADWLMENEVGKGSVIDAKVKLIYSPAPIGGVEGKVIWRLALVFLEGYEIIQKRIENEEIEKNWDLNEWRELLGS</sequence>
<dbReference type="AlphaFoldDB" id="A0A4R3JNE4"/>
<dbReference type="Proteomes" id="UP000294613">
    <property type="component" value="Unassembled WGS sequence"/>
</dbReference>